<evidence type="ECO:0000313" key="3">
    <source>
        <dbReference type="Proteomes" id="UP000824890"/>
    </source>
</evidence>
<proteinExistence type="predicted"/>
<feature type="region of interest" description="Disordered" evidence="1">
    <location>
        <begin position="104"/>
        <end position="128"/>
    </location>
</feature>
<name>A0ABQ8B7N5_BRANA</name>
<dbReference type="Proteomes" id="UP000824890">
    <property type="component" value="Unassembled WGS sequence"/>
</dbReference>
<feature type="compositionally biased region" description="Basic and acidic residues" evidence="1">
    <location>
        <begin position="104"/>
        <end position="118"/>
    </location>
</feature>
<accession>A0ABQ8B7N5</accession>
<comment type="caution">
    <text evidence="2">The sequence shown here is derived from an EMBL/GenBank/DDBJ whole genome shotgun (WGS) entry which is preliminary data.</text>
</comment>
<keyword evidence="3" id="KW-1185">Reference proteome</keyword>
<protein>
    <submittedName>
        <fullName evidence="2">Uncharacterized protein</fullName>
    </submittedName>
</protein>
<evidence type="ECO:0000313" key="2">
    <source>
        <dbReference type="EMBL" id="KAH0900811.1"/>
    </source>
</evidence>
<evidence type="ECO:0000256" key="1">
    <source>
        <dbReference type="SAM" id="MobiDB-lite"/>
    </source>
</evidence>
<gene>
    <name evidence="2" type="ORF">HID58_040314</name>
</gene>
<organism evidence="2 3">
    <name type="scientific">Brassica napus</name>
    <name type="common">Rape</name>
    <dbReference type="NCBI Taxonomy" id="3708"/>
    <lineage>
        <taxon>Eukaryota</taxon>
        <taxon>Viridiplantae</taxon>
        <taxon>Streptophyta</taxon>
        <taxon>Embryophyta</taxon>
        <taxon>Tracheophyta</taxon>
        <taxon>Spermatophyta</taxon>
        <taxon>Magnoliopsida</taxon>
        <taxon>eudicotyledons</taxon>
        <taxon>Gunneridae</taxon>
        <taxon>Pentapetalae</taxon>
        <taxon>rosids</taxon>
        <taxon>malvids</taxon>
        <taxon>Brassicales</taxon>
        <taxon>Brassicaceae</taxon>
        <taxon>Brassiceae</taxon>
        <taxon>Brassica</taxon>
    </lineage>
</organism>
<dbReference type="EMBL" id="JAGKQM010000011">
    <property type="protein sequence ID" value="KAH0900811.1"/>
    <property type="molecule type" value="Genomic_DNA"/>
</dbReference>
<reference evidence="2 3" key="1">
    <citation type="submission" date="2021-05" db="EMBL/GenBank/DDBJ databases">
        <title>Genome Assembly of Synthetic Allotetraploid Brassica napus Reveals Homoeologous Exchanges between Subgenomes.</title>
        <authorList>
            <person name="Davis J.T."/>
        </authorList>
    </citation>
    <scope>NUCLEOTIDE SEQUENCE [LARGE SCALE GENOMIC DNA]</scope>
    <source>
        <strain evidence="3">cv. Da-Ae</strain>
        <tissue evidence="2">Seedling</tissue>
    </source>
</reference>
<sequence length="128" mass="14774">MPPSATASLTSNSLLTILYSFWRQSRDRCAREELRPSTEHQDQRYTDLGILCLAQLGMIHRCKKEERRKEIKFGRLGSGFKCNSAVWVALRNVKASTNNPWEHLHDKYPDKIDSDSAKPKIRVQNSRS</sequence>